<proteinExistence type="predicted"/>
<dbReference type="Gene3D" id="2.120.10.30">
    <property type="entry name" value="TolB, C-terminal domain"/>
    <property type="match status" value="2"/>
</dbReference>
<sequence>MIEMRRANVFRAGPRFARPKALPSIGLLLWMGMLGWSCLGHRSNPSPEMRTPTVLPTPSRTARTTPPPIASPTPAPRLWRLTHPACCTSPFWSPDGREVWVIDRPDPEAPAGIWGIPLSGGAPRPVMTRLGVFSPDFRRVAYPEAGQTVIEDLQTGERWTAPTGGRAVVFSPDGEWIAWEVSAGNAPSLERRVTTLWIARANGEEARPLIRLIGGGFAGWFPDGEDVLVIQREAPGADPFLAVVHRPDGSLRRIAQGERLRGAQISPEGGWIVYQNLFAADPGQSGLWVVRKDGSGARRLPVFGAYRWRREGALLVIPLEPGAPSHRAVEIDAASGAIRPLTDPAALPFRIAGGDWALSPDGQRIVFVSAEDRHLWILELPSP</sequence>
<feature type="compositionally biased region" description="Pro residues" evidence="1">
    <location>
        <begin position="65"/>
        <end position="75"/>
    </location>
</feature>
<accession>A0A2H5Y9W6</accession>
<dbReference type="AlphaFoldDB" id="A0A2H5Y9W6"/>
<gene>
    <name evidence="2" type="ORF">HRbin22_02499</name>
</gene>
<comment type="caution">
    <text evidence="2">The sequence shown here is derived from an EMBL/GenBank/DDBJ whole genome shotgun (WGS) entry which is preliminary data.</text>
</comment>
<dbReference type="EMBL" id="BEHY01000132">
    <property type="protein sequence ID" value="GBD10232.1"/>
    <property type="molecule type" value="Genomic_DNA"/>
</dbReference>
<feature type="region of interest" description="Disordered" evidence="1">
    <location>
        <begin position="45"/>
        <end position="75"/>
    </location>
</feature>
<dbReference type="Proteomes" id="UP000236642">
    <property type="component" value="Unassembled WGS sequence"/>
</dbReference>
<dbReference type="InterPro" id="IPR011042">
    <property type="entry name" value="6-blade_b-propeller_TolB-like"/>
</dbReference>
<protein>
    <recommendedName>
        <fullName evidence="4">Periplasmic component of the Tol biopolymer transport system</fullName>
    </recommendedName>
</protein>
<reference evidence="3" key="1">
    <citation type="submission" date="2017-09" db="EMBL/GenBank/DDBJ databases">
        <title>Metaegenomics of thermophilic ammonia-oxidizing enrichment culture.</title>
        <authorList>
            <person name="Kato S."/>
            <person name="Suzuki K."/>
        </authorList>
    </citation>
    <scope>NUCLEOTIDE SEQUENCE [LARGE SCALE GENOMIC DNA]</scope>
</reference>
<dbReference type="Pfam" id="PF07676">
    <property type="entry name" value="PD40"/>
    <property type="match status" value="1"/>
</dbReference>
<evidence type="ECO:0000256" key="1">
    <source>
        <dbReference type="SAM" id="MobiDB-lite"/>
    </source>
</evidence>
<dbReference type="SUPFAM" id="SSF82171">
    <property type="entry name" value="DPP6 N-terminal domain-like"/>
    <property type="match status" value="1"/>
</dbReference>
<evidence type="ECO:0000313" key="2">
    <source>
        <dbReference type="EMBL" id="GBD10232.1"/>
    </source>
</evidence>
<dbReference type="InterPro" id="IPR011659">
    <property type="entry name" value="WD40"/>
</dbReference>
<name>A0A2H5Y9W6_9CHLR</name>
<evidence type="ECO:0000313" key="3">
    <source>
        <dbReference type="Proteomes" id="UP000236642"/>
    </source>
</evidence>
<organism evidence="2 3">
    <name type="scientific">Candidatus Thermoflexus japonica</name>
    <dbReference type="NCBI Taxonomy" id="2035417"/>
    <lineage>
        <taxon>Bacteria</taxon>
        <taxon>Bacillati</taxon>
        <taxon>Chloroflexota</taxon>
        <taxon>Thermoflexia</taxon>
        <taxon>Thermoflexales</taxon>
        <taxon>Thermoflexaceae</taxon>
        <taxon>Thermoflexus</taxon>
    </lineage>
</organism>
<evidence type="ECO:0008006" key="4">
    <source>
        <dbReference type="Google" id="ProtNLM"/>
    </source>
</evidence>